<comment type="caution">
    <text evidence="1">The sequence shown here is derived from an EMBL/GenBank/DDBJ whole genome shotgun (WGS) entry which is preliminary data.</text>
</comment>
<gene>
    <name evidence="1" type="ORF">NDI79_05710</name>
</gene>
<reference evidence="1 2" key="1">
    <citation type="submission" date="2022-06" db="EMBL/GenBank/DDBJ databases">
        <title>Halogeometricum sp. a new haloarchaeum isolate from saline soil.</title>
        <authorList>
            <person name="Strakova D."/>
            <person name="Galisteo C."/>
            <person name="Sanchez-Porro C."/>
            <person name="Ventosa A."/>
        </authorList>
    </citation>
    <scope>NUCLEOTIDE SEQUENCE [LARGE SCALE GENOMIC DNA]</scope>
    <source>
        <strain evidence="2">S3BR25-2</strain>
    </source>
</reference>
<dbReference type="RefSeq" id="WP_310927478.1">
    <property type="nucleotide sequence ID" value="NZ_JAMQOQ010000001.1"/>
</dbReference>
<sequence>MAQIARLRLRADSTGTLELVCERSASERRVPDVRSFVGKGEFGLLVDGLDPNEPVTLFVERDSGARALPARTPVEAPTDEGRE</sequence>
<keyword evidence="2" id="KW-1185">Reference proteome</keyword>
<organism evidence="1 2">
    <name type="scientific">Halogeometricum luteum</name>
    <dbReference type="NCBI Taxonomy" id="2950537"/>
    <lineage>
        <taxon>Archaea</taxon>
        <taxon>Methanobacteriati</taxon>
        <taxon>Methanobacteriota</taxon>
        <taxon>Stenosarchaea group</taxon>
        <taxon>Halobacteria</taxon>
        <taxon>Halobacteriales</taxon>
        <taxon>Haloferacaceae</taxon>
        <taxon>Halogeometricum</taxon>
    </lineage>
</organism>
<protein>
    <submittedName>
        <fullName evidence="1">Uncharacterized protein</fullName>
    </submittedName>
</protein>
<name>A0ABU2FYQ8_9EURY</name>
<accession>A0ABU2FYQ8</accession>
<dbReference type="Proteomes" id="UP001254813">
    <property type="component" value="Unassembled WGS sequence"/>
</dbReference>
<dbReference type="EMBL" id="JAMQOQ010000001">
    <property type="protein sequence ID" value="MDS0293669.1"/>
    <property type="molecule type" value="Genomic_DNA"/>
</dbReference>
<proteinExistence type="predicted"/>
<evidence type="ECO:0000313" key="1">
    <source>
        <dbReference type="EMBL" id="MDS0293669.1"/>
    </source>
</evidence>
<evidence type="ECO:0000313" key="2">
    <source>
        <dbReference type="Proteomes" id="UP001254813"/>
    </source>
</evidence>